<comment type="caution">
    <text evidence="2">The sequence shown here is derived from an EMBL/GenBank/DDBJ whole genome shotgun (WGS) entry which is preliminary data.</text>
</comment>
<proteinExistence type="predicted"/>
<feature type="transmembrane region" description="Helical" evidence="1">
    <location>
        <begin position="182"/>
        <end position="207"/>
    </location>
</feature>
<dbReference type="Proteomes" id="UP000269221">
    <property type="component" value="Unassembled WGS sequence"/>
</dbReference>
<evidence type="ECO:0000313" key="3">
    <source>
        <dbReference type="Proteomes" id="UP000269221"/>
    </source>
</evidence>
<dbReference type="OrthoDB" id="9450584at2759"/>
<name>A0A3M0KEV5_HIRRU</name>
<gene>
    <name evidence="2" type="ORF">DUI87_11695</name>
</gene>
<keyword evidence="3" id="KW-1185">Reference proteome</keyword>
<accession>A0A3M0KEV5</accession>
<keyword evidence="1" id="KW-0472">Membrane</keyword>
<sequence length="275" mass="30689">MNQRQEVLMESSAMVNMNRCRSSTVETPTVQASLPNLCKHISISYKENCLALSFTSGMREVSFLVTNHVKSVSEQFIKGAYILQIRIVRSQPLNTSHAGSAASPYGINSFKQPHVAPDLLHLIRFRPINRDSDKQRTLQKNKIHAHLGETILLPQLHDDLTNKLDVSPNSISPLIFLESKDYTYVIIGVTLGAVLAIGFVAVIICMIKAKVIDSVFGESDGRMDKSFTSGMREVSFLVTNHVKSVSEHLIKGGRIRDRAKTDDSNAIRNQRTRDQ</sequence>
<evidence type="ECO:0000256" key="1">
    <source>
        <dbReference type="SAM" id="Phobius"/>
    </source>
</evidence>
<keyword evidence="1" id="KW-0812">Transmembrane</keyword>
<keyword evidence="1" id="KW-1133">Transmembrane helix</keyword>
<reference evidence="2 3" key="1">
    <citation type="submission" date="2018-07" db="EMBL/GenBank/DDBJ databases">
        <title>A high quality draft genome assembly of the barn swallow (H. rustica rustica).</title>
        <authorList>
            <person name="Formenti G."/>
            <person name="Chiara M."/>
            <person name="Poveda L."/>
            <person name="Francoijs K.-J."/>
            <person name="Bonisoli-Alquati A."/>
            <person name="Canova L."/>
            <person name="Gianfranceschi L."/>
            <person name="Horner D.S."/>
            <person name="Saino N."/>
        </authorList>
    </citation>
    <scope>NUCLEOTIDE SEQUENCE [LARGE SCALE GENOMIC DNA]</scope>
    <source>
        <strain evidence="2">Chelidonia</strain>
        <tissue evidence="2">Blood</tissue>
    </source>
</reference>
<protein>
    <submittedName>
        <fullName evidence="2">Uncharacterized protein</fullName>
    </submittedName>
</protein>
<evidence type="ECO:0000313" key="2">
    <source>
        <dbReference type="EMBL" id="RMC11575.1"/>
    </source>
</evidence>
<dbReference type="AlphaFoldDB" id="A0A3M0KEV5"/>
<dbReference type="EMBL" id="QRBI01000108">
    <property type="protein sequence ID" value="RMC11575.1"/>
    <property type="molecule type" value="Genomic_DNA"/>
</dbReference>
<organism evidence="2 3">
    <name type="scientific">Hirundo rustica rustica</name>
    <dbReference type="NCBI Taxonomy" id="333673"/>
    <lineage>
        <taxon>Eukaryota</taxon>
        <taxon>Metazoa</taxon>
        <taxon>Chordata</taxon>
        <taxon>Craniata</taxon>
        <taxon>Vertebrata</taxon>
        <taxon>Euteleostomi</taxon>
        <taxon>Archelosauria</taxon>
        <taxon>Archosauria</taxon>
        <taxon>Dinosauria</taxon>
        <taxon>Saurischia</taxon>
        <taxon>Theropoda</taxon>
        <taxon>Coelurosauria</taxon>
        <taxon>Aves</taxon>
        <taxon>Neognathae</taxon>
        <taxon>Neoaves</taxon>
        <taxon>Telluraves</taxon>
        <taxon>Australaves</taxon>
        <taxon>Passeriformes</taxon>
        <taxon>Sylvioidea</taxon>
        <taxon>Hirundinidae</taxon>
        <taxon>Hirundo</taxon>
    </lineage>
</organism>